<keyword evidence="4" id="KW-0479">Metal-binding</keyword>
<dbReference type="InterPro" id="IPR015943">
    <property type="entry name" value="WD40/YVTN_repeat-like_dom_sf"/>
</dbReference>
<dbReference type="Pfam" id="PF05567">
    <property type="entry name" value="T4P_PilY1"/>
    <property type="match status" value="1"/>
</dbReference>
<organism evidence="10 11">
    <name type="scientific">Kinneretia aquatilis</name>
    <dbReference type="NCBI Taxonomy" id="2070761"/>
    <lineage>
        <taxon>Bacteria</taxon>
        <taxon>Pseudomonadati</taxon>
        <taxon>Pseudomonadota</taxon>
        <taxon>Betaproteobacteria</taxon>
        <taxon>Burkholderiales</taxon>
        <taxon>Sphaerotilaceae</taxon>
        <taxon>Roseateles</taxon>
    </lineage>
</organism>
<dbReference type="Gene3D" id="2.130.10.10">
    <property type="entry name" value="YVTN repeat-like/Quinoprotein amine dehydrogenase"/>
    <property type="match status" value="1"/>
</dbReference>
<dbReference type="Proteomes" id="UP000235916">
    <property type="component" value="Unassembled WGS sequence"/>
</dbReference>
<keyword evidence="5" id="KW-0106">Calcium</keyword>
<evidence type="ECO:0000256" key="4">
    <source>
        <dbReference type="ARBA" id="ARBA00022723"/>
    </source>
</evidence>
<evidence type="ECO:0000256" key="5">
    <source>
        <dbReference type="ARBA" id="ARBA00022837"/>
    </source>
</evidence>
<evidence type="ECO:0000256" key="8">
    <source>
        <dbReference type="SAM" id="SignalP"/>
    </source>
</evidence>
<evidence type="ECO:0000256" key="2">
    <source>
        <dbReference type="ARBA" id="ARBA00008387"/>
    </source>
</evidence>
<sequence>MNSKHRLFALWLGTAALQLSSAVQAAVTDIASTPLVVASPNAVQPNLMFVLDDSGSMGFDFMPDHVNGDNNPDPQLCRSAGASPTNSGSFGNTCCQGGDSGEACWRDAPPFGTRRGHPPFLSASFNSMAYNPAIRYTPPMGANGISWASMTSANTSGWTSVANDGFGIQNTYNINLLTQFPDTEWCTDTSYSDCLRNGNYVLPGMVNNKSYTVFNATTASGNGFKATGAPDNPGTAAQTWGPHYYLINAAEYCDHINLRNCQNTATAIFKHPAPVRWCDSDANARAATPAVGSCQAVRSNNYPEARYPTKFFTAGTNGTPATPEVRASTSLTINTISTNGGNNCLVSITSLRAGSIQLLSAATSSESNRGNLAASLTARINAGSSGYYASQTNRTVTITAPAGVTSPGVITWSKTPSTCNLTISPGTPTFSGYQAPVAGTPGVPGGYPGSFERVDIVPGRTSYPKLSNSRSDCAGATSCSYAEEMTNFANWWTYYRTRMQMMKSSTSQAFSAVSSNFRVGYLSINNSQGNAYLNQATFSGTAKSDWYSRLFNAYPYYSTPLRRALNTVGRLYAGKQTGSLNGTTVVDPVQYSCQRNYTVLSTDGFWNESVTLTQLDGTALGDQDGSLARPQKDGNAVSNTLADVAAYYYKADLRTGTDGSADCTSGSGTNADVCGNGTVNAQQRMVTFTLGLGASGYMQYQSDYLRATNGDYFSVAQGSSPNAAGGVCTWQSGGECTWPTPVSNTLTTIDDLWHAAVNGGGTYFSASNPQALYSGLQSALSNIAAQASSSAAATASNPNVSSGDNQIFVSNFMSGQWTGQIWSRRIDLSDGTTSTVDWTAASQLDSNSSRNIYMFSAASDNRRAEFNWSNLSTSQKAYFNLATLTASGNNLIQFCTSGDYCLSSSDQSTAAGQRLVDYLRGARGDEGPLSEPNKFFRQRVNLLGDIVNSEAVYVKKPLVNYNDEGFAAHKATMASRDGMVYVGANDGMLHAFHAGTGAEIWAYVPTAVIPKLYKLADKSYGNKHEYYVDGSPVVQEVKIGSEWRTVLVSGLGAGGRAYFAIDITSPTDPKPLWEFTHDNLGYTFGKAEISKLTDGSWVAIVPSGYNNVSPGDGNGRLFVLDIATGQPISALPNGIPTLAGGQAVGTTGTPSGLGHISAWADNTTKDNTALRVYGGDNLGNLWRFDINNNVGASGYEAQRLATLKTSASGTVAQPITSRPELGQVGNHVMIYLGTGRYLGVSDLSDATQQTIYAIKDRLTDADFGNPRLVANNFVQQTLSNSTCPDDATICTPGAPIRTNGSPAAVDLSVKNGWYVDLPGARERVTTSAVLVGGVLAVTSNVINASGICSVGGSSWINYFDYRTGGAVTSAQNIVSILLGNSLFSAPEPVVLPNGKLYDQFPNGDGSLISQLRPQGSSATNTRRLSWRELTE</sequence>
<comment type="subcellular location">
    <subcellularLocation>
        <location evidence="1">Fimbrium</location>
    </subcellularLocation>
</comment>
<keyword evidence="11" id="KW-1185">Reference proteome</keyword>
<feature type="region of interest" description="Disordered" evidence="7">
    <location>
        <begin position="1411"/>
        <end position="1431"/>
    </location>
</feature>
<evidence type="ECO:0000256" key="6">
    <source>
        <dbReference type="ARBA" id="ARBA00023263"/>
    </source>
</evidence>
<evidence type="ECO:0000256" key="1">
    <source>
        <dbReference type="ARBA" id="ARBA00004561"/>
    </source>
</evidence>
<keyword evidence="6" id="KW-0281">Fimbrium</keyword>
<feature type="domain" description="PilY1 beta-propeller" evidence="9">
    <location>
        <begin position="943"/>
        <end position="1280"/>
    </location>
</feature>
<feature type="compositionally biased region" description="Polar residues" evidence="7">
    <location>
        <begin position="1411"/>
        <end position="1423"/>
    </location>
</feature>
<feature type="signal peptide" evidence="8">
    <location>
        <begin position="1"/>
        <end position="25"/>
    </location>
</feature>
<dbReference type="GO" id="GO:0009289">
    <property type="term" value="C:pilus"/>
    <property type="evidence" value="ECO:0007669"/>
    <property type="project" value="UniProtKB-SubCell"/>
</dbReference>
<keyword evidence="3" id="KW-1029">Fimbrium biogenesis</keyword>
<dbReference type="InterPro" id="IPR018391">
    <property type="entry name" value="PQQ_b-propeller_rpt"/>
</dbReference>
<protein>
    <recommendedName>
        <fullName evidence="9">PilY1 beta-propeller domain-containing protein</fullName>
    </recommendedName>
</protein>
<feature type="chain" id="PRO_5014854075" description="PilY1 beta-propeller domain-containing protein" evidence="8">
    <location>
        <begin position="26"/>
        <end position="1431"/>
    </location>
</feature>
<reference evidence="10 11" key="1">
    <citation type="submission" date="2018-01" db="EMBL/GenBank/DDBJ databases">
        <title>Draft genome sequence of Paucibacter aquatile CR182 isolated from freshwater of the Nakdong River.</title>
        <authorList>
            <person name="Choi A."/>
            <person name="Chung E.J."/>
        </authorList>
    </citation>
    <scope>NUCLEOTIDE SEQUENCE [LARGE SCALE GENOMIC DNA]</scope>
    <source>
        <strain evidence="10 11">CR182</strain>
    </source>
</reference>
<dbReference type="SUPFAM" id="SSF50998">
    <property type="entry name" value="Quinoprotein alcohol dehydrogenase-like"/>
    <property type="match status" value="1"/>
</dbReference>
<evidence type="ECO:0000313" key="10">
    <source>
        <dbReference type="EMBL" id="PND40038.1"/>
    </source>
</evidence>
<evidence type="ECO:0000313" key="11">
    <source>
        <dbReference type="Proteomes" id="UP000235916"/>
    </source>
</evidence>
<dbReference type="RefSeq" id="WP_102766173.1">
    <property type="nucleotide sequence ID" value="NZ_POSP01000001.1"/>
</dbReference>
<proteinExistence type="inferred from homology"/>
<dbReference type="SMART" id="SM00564">
    <property type="entry name" value="PQQ"/>
    <property type="match status" value="2"/>
</dbReference>
<dbReference type="InterPro" id="IPR008707">
    <property type="entry name" value="B-propeller_PilY1"/>
</dbReference>
<evidence type="ECO:0000259" key="9">
    <source>
        <dbReference type="Pfam" id="PF05567"/>
    </source>
</evidence>
<evidence type="ECO:0000256" key="3">
    <source>
        <dbReference type="ARBA" id="ARBA00022558"/>
    </source>
</evidence>
<comment type="caution">
    <text evidence="10">The sequence shown here is derived from an EMBL/GenBank/DDBJ whole genome shotgun (WGS) entry which is preliminary data.</text>
</comment>
<gene>
    <name evidence="10" type="ORF">C1O66_01165</name>
</gene>
<name>A0A2N8L2V6_9BURK</name>
<dbReference type="EMBL" id="POSP01000001">
    <property type="protein sequence ID" value="PND40038.1"/>
    <property type="molecule type" value="Genomic_DNA"/>
</dbReference>
<comment type="similarity">
    <text evidence="2">Belongs to the PilY1 family.</text>
</comment>
<accession>A0A2N8L2V6</accession>
<keyword evidence="8" id="KW-0732">Signal</keyword>
<evidence type="ECO:0000256" key="7">
    <source>
        <dbReference type="SAM" id="MobiDB-lite"/>
    </source>
</evidence>
<dbReference type="OrthoDB" id="7156875at2"/>
<dbReference type="InterPro" id="IPR011047">
    <property type="entry name" value="Quinoprotein_ADH-like_sf"/>
</dbReference>
<dbReference type="GO" id="GO:0046872">
    <property type="term" value="F:metal ion binding"/>
    <property type="evidence" value="ECO:0007669"/>
    <property type="project" value="UniProtKB-KW"/>
</dbReference>